<feature type="chain" id="PRO_5026737230" description="Long-chain fatty acid transport protein" evidence="1">
    <location>
        <begin position="26"/>
        <end position="387"/>
    </location>
</feature>
<evidence type="ECO:0000256" key="1">
    <source>
        <dbReference type="SAM" id="SignalP"/>
    </source>
</evidence>
<evidence type="ECO:0000313" key="2">
    <source>
        <dbReference type="EMBL" id="CAA9360825.1"/>
    </source>
</evidence>
<dbReference type="EMBL" id="CADCTW010000203">
    <property type="protein sequence ID" value="CAA9360825.1"/>
    <property type="molecule type" value="Genomic_DNA"/>
</dbReference>
<feature type="signal peptide" evidence="1">
    <location>
        <begin position="1"/>
        <end position="25"/>
    </location>
</feature>
<name>A0A6J4MPG4_9BACT</name>
<keyword evidence="1" id="KW-0732">Signal</keyword>
<evidence type="ECO:0008006" key="3">
    <source>
        <dbReference type="Google" id="ProtNLM"/>
    </source>
</evidence>
<dbReference type="PROSITE" id="PS51318">
    <property type="entry name" value="TAT"/>
    <property type="match status" value="1"/>
</dbReference>
<gene>
    <name evidence="2" type="ORF">AVDCRST_MAG68-4761</name>
</gene>
<sequence>MSRTFRRAALAALALAAAHAGGASAQSVLAPRGLGYPIEPLEARARGMGGVALGLPEPSFSLVNPAGAVGILATAVSITFQPDAFDATAGNEATDGTTARFPTVQAAFPVRGRFAVSLGYGSFLDQNFRVTRSDSMTLSTGRVAVQDRFRSQGGIARFRGGLGYQVNPRLAVGVAVDAFTGAVRDTSLRFISGLTPAQSASTVTYTGVGAAAGARWSPIPALTVAGAVAGGGELTADVDDETAEDRTYSLPLTVDAGASARVSRHTVLAASGRWAGWSAAGDDIVNRGGARDAVNASAGLEYDGLTILGQPFPLRLGARMAQLPFRWLDEDSAFPDERAVSAGIGARLARGGALFDASIERGTRGGDDAGFEESFWRGSVSITVFAR</sequence>
<dbReference type="SUPFAM" id="SSF56935">
    <property type="entry name" value="Porins"/>
    <property type="match status" value="1"/>
</dbReference>
<dbReference type="Gene3D" id="2.40.160.60">
    <property type="entry name" value="Outer membrane protein transport protein (OMPP1/FadL/TodX)"/>
    <property type="match status" value="1"/>
</dbReference>
<reference evidence="2" key="1">
    <citation type="submission" date="2020-02" db="EMBL/GenBank/DDBJ databases">
        <authorList>
            <person name="Meier V. D."/>
        </authorList>
    </citation>
    <scope>NUCLEOTIDE SEQUENCE</scope>
    <source>
        <strain evidence="2">AVDCRST_MAG68</strain>
    </source>
</reference>
<protein>
    <recommendedName>
        <fullName evidence="3">Long-chain fatty acid transport protein</fullName>
    </recommendedName>
</protein>
<dbReference type="AlphaFoldDB" id="A0A6J4MPG4"/>
<proteinExistence type="predicted"/>
<organism evidence="2">
    <name type="scientific">uncultured Gemmatimonadota bacterium</name>
    <dbReference type="NCBI Taxonomy" id="203437"/>
    <lineage>
        <taxon>Bacteria</taxon>
        <taxon>Pseudomonadati</taxon>
        <taxon>Gemmatimonadota</taxon>
        <taxon>environmental samples</taxon>
    </lineage>
</organism>
<accession>A0A6J4MPG4</accession>
<dbReference type="InterPro" id="IPR006311">
    <property type="entry name" value="TAT_signal"/>
</dbReference>